<dbReference type="EMBL" id="BK015845">
    <property type="protein sequence ID" value="DAE27744.1"/>
    <property type="molecule type" value="Genomic_DNA"/>
</dbReference>
<sequence>MSTLPITDVFTTGWFSRSCIVGLYTIKPSRALWRLLTAFHYEGERNY</sequence>
<protein>
    <submittedName>
        <fullName evidence="1">Uncharacterized protein</fullName>
    </submittedName>
</protein>
<proteinExistence type="predicted"/>
<reference evidence="1" key="1">
    <citation type="journal article" date="2021" name="Proc. Natl. Acad. Sci. U.S.A.">
        <title>A Catalog of Tens of Thousands of Viruses from Human Metagenomes Reveals Hidden Associations with Chronic Diseases.</title>
        <authorList>
            <person name="Tisza M.J."/>
            <person name="Buck C.B."/>
        </authorList>
    </citation>
    <scope>NUCLEOTIDE SEQUENCE</scope>
    <source>
        <strain evidence="1">CtpeS3</strain>
    </source>
</reference>
<evidence type="ECO:0000313" key="1">
    <source>
        <dbReference type="EMBL" id="DAE27744.1"/>
    </source>
</evidence>
<accession>A0A8S5R8N0</accession>
<organism evidence="1">
    <name type="scientific">virus sp. ctpeS3</name>
    <dbReference type="NCBI Taxonomy" id="2826815"/>
    <lineage>
        <taxon>Viruses</taxon>
    </lineage>
</organism>
<name>A0A8S5R8N0_9VIRU</name>